<gene>
    <name evidence="12" type="ORF">PAPOLLO_LOCUS24835</name>
</gene>
<dbReference type="GO" id="GO:0045504">
    <property type="term" value="F:dynein heavy chain binding"/>
    <property type="evidence" value="ECO:0007669"/>
    <property type="project" value="TreeGrafter"/>
</dbReference>
<keyword evidence="3" id="KW-0963">Cytoplasm</keyword>
<evidence type="ECO:0000256" key="11">
    <source>
        <dbReference type="ARBA" id="ARBA00023273"/>
    </source>
</evidence>
<dbReference type="AlphaFoldDB" id="A0A8S3Y7S0"/>
<dbReference type="InterPro" id="IPR001680">
    <property type="entry name" value="WD40_rpt"/>
</dbReference>
<evidence type="ECO:0000256" key="5">
    <source>
        <dbReference type="ARBA" id="ARBA00022701"/>
    </source>
</evidence>
<dbReference type="Proteomes" id="UP000691718">
    <property type="component" value="Unassembled WGS sequence"/>
</dbReference>
<comment type="caution">
    <text evidence="12">The sequence shown here is derived from an EMBL/GenBank/DDBJ whole genome shotgun (WGS) entry which is preliminary data.</text>
</comment>
<keyword evidence="8" id="KW-0969">Cilium</keyword>
<evidence type="ECO:0000256" key="2">
    <source>
        <dbReference type="ARBA" id="ARBA00011059"/>
    </source>
</evidence>
<keyword evidence="4" id="KW-0853">WD repeat</keyword>
<keyword evidence="5" id="KW-0493">Microtubule</keyword>
<keyword evidence="10" id="KW-0206">Cytoskeleton</keyword>
<dbReference type="PANTHER" id="PTHR12442:SF7">
    <property type="entry name" value="DYNEIN AXONEMAL INTERMEDIATE CHAIN 2"/>
    <property type="match status" value="1"/>
</dbReference>
<evidence type="ECO:0000313" key="13">
    <source>
        <dbReference type="Proteomes" id="UP000691718"/>
    </source>
</evidence>
<evidence type="ECO:0000256" key="7">
    <source>
        <dbReference type="ARBA" id="ARBA00023017"/>
    </source>
</evidence>
<keyword evidence="6" id="KW-0677">Repeat</keyword>
<dbReference type="GO" id="GO:0003341">
    <property type="term" value="P:cilium movement"/>
    <property type="evidence" value="ECO:0007669"/>
    <property type="project" value="TreeGrafter"/>
</dbReference>
<evidence type="ECO:0000256" key="9">
    <source>
        <dbReference type="ARBA" id="ARBA00023175"/>
    </source>
</evidence>
<evidence type="ECO:0000256" key="3">
    <source>
        <dbReference type="ARBA" id="ARBA00022490"/>
    </source>
</evidence>
<dbReference type="Pfam" id="PF00400">
    <property type="entry name" value="WD40"/>
    <property type="match status" value="2"/>
</dbReference>
<name>A0A8S3Y7S0_PARAO</name>
<dbReference type="EMBL" id="CAJQZP010001486">
    <property type="protein sequence ID" value="CAG5050566.1"/>
    <property type="molecule type" value="Genomic_DNA"/>
</dbReference>
<sequence length="566" mass="65727">MSKYMKSRYEYSKKRKDFGRQPLFQIVPAHLLDSINPNKREQKRYILRNPIHREVQTTMPQSEHNANTKELVIHEQGINHTEGGWPREVHLYNEDHVTRHRRRVQHEDNYIHTIISLQPQIEHYIDQNNAIDMYQTYFSGMNPQPPVEEYSVQIANAYPDPYKRPVSCMVWTNEQLARLAVSYCYKTIGGNSNGTNECYVWDIKRQTSPISEMLPECPCWQLACSPAEPEIFIAGLQNGTVNVFDIRKGKNAVSKSSIYNSHFSPVSALLYTHSRTNTQFFTGSLDGKCLWWDMRNLSAPLDQLIMSVKFPVEEINQGVSCLEFDHGVPTKFLCGTESGLVINVNRMGRSHSEILTSYWEAHTGPVRAIHRSTCTLRMFITCGDWTVRIWSEEVRSAPLIVIKPFRYQVTDVTWAPLRYSSYMVICEGGYFYYWDILRNYGEPVTTRHVSKHGLTKLIPHVNGKLIAVGDNQGTVFLLKLSESMTSPGDCDKQLVNQIYSRETKREHILDMRLKEIHLKQRVNEKTEMSSIGNSTEDDDIERHIEEEYFKIVNKELRQMEERRSSN</sequence>
<protein>
    <submittedName>
        <fullName evidence="12">(apollo) hypothetical protein</fullName>
    </submittedName>
</protein>
<dbReference type="OrthoDB" id="366230at2759"/>
<dbReference type="GO" id="GO:0036158">
    <property type="term" value="P:outer dynein arm assembly"/>
    <property type="evidence" value="ECO:0007669"/>
    <property type="project" value="TreeGrafter"/>
</dbReference>
<comment type="similarity">
    <text evidence="2">Belongs to the dynein intermediate chain family.</text>
</comment>
<evidence type="ECO:0000313" key="12">
    <source>
        <dbReference type="EMBL" id="CAG5050566.1"/>
    </source>
</evidence>
<dbReference type="GO" id="GO:0005874">
    <property type="term" value="C:microtubule"/>
    <property type="evidence" value="ECO:0007669"/>
    <property type="project" value="UniProtKB-KW"/>
</dbReference>
<keyword evidence="11" id="KW-0966">Cell projection</keyword>
<evidence type="ECO:0000256" key="6">
    <source>
        <dbReference type="ARBA" id="ARBA00022737"/>
    </source>
</evidence>
<dbReference type="SMART" id="SM00320">
    <property type="entry name" value="WD40"/>
    <property type="match status" value="5"/>
</dbReference>
<dbReference type="PANTHER" id="PTHR12442">
    <property type="entry name" value="DYNEIN INTERMEDIATE CHAIN"/>
    <property type="match status" value="1"/>
</dbReference>
<accession>A0A8S3Y7S0</accession>
<proteinExistence type="inferred from homology"/>
<evidence type="ECO:0000256" key="4">
    <source>
        <dbReference type="ARBA" id="ARBA00022574"/>
    </source>
</evidence>
<evidence type="ECO:0000256" key="10">
    <source>
        <dbReference type="ARBA" id="ARBA00023212"/>
    </source>
</evidence>
<keyword evidence="9" id="KW-0505">Motor protein</keyword>
<comment type="subcellular location">
    <subcellularLocation>
        <location evidence="1">Cytoplasm</location>
        <location evidence="1">Cytoskeleton</location>
        <location evidence="1">Cilium axoneme</location>
    </subcellularLocation>
</comment>
<keyword evidence="13" id="KW-1185">Reference proteome</keyword>
<evidence type="ECO:0000256" key="8">
    <source>
        <dbReference type="ARBA" id="ARBA00023069"/>
    </source>
</evidence>
<reference evidence="12" key="1">
    <citation type="submission" date="2021-04" db="EMBL/GenBank/DDBJ databases">
        <authorList>
            <person name="Tunstrom K."/>
        </authorList>
    </citation>
    <scope>NUCLEOTIDE SEQUENCE</scope>
</reference>
<evidence type="ECO:0000256" key="1">
    <source>
        <dbReference type="ARBA" id="ARBA00004430"/>
    </source>
</evidence>
<dbReference type="GO" id="GO:0036157">
    <property type="term" value="C:outer dynein arm"/>
    <property type="evidence" value="ECO:0007669"/>
    <property type="project" value="TreeGrafter"/>
</dbReference>
<dbReference type="InterPro" id="IPR050687">
    <property type="entry name" value="Dynein_IC"/>
</dbReference>
<organism evidence="12 13">
    <name type="scientific">Parnassius apollo</name>
    <name type="common">Apollo butterfly</name>
    <name type="synonym">Papilio apollo</name>
    <dbReference type="NCBI Taxonomy" id="110799"/>
    <lineage>
        <taxon>Eukaryota</taxon>
        <taxon>Metazoa</taxon>
        <taxon>Ecdysozoa</taxon>
        <taxon>Arthropoda</taxon>
        <taxon>Hexapoda</taxon>
        <taxon>Insecta</taxon>
        <taxon>Pterygota</taxon>
        <taxon>Neoptera</taxon>
        <taxon>Endopterygota</taxon>
        <taxon>Lepidoptera</taxon>
        <taxon>Glossata</taxon>
        <taxon>Ditrysia</taxon>
        <taxon>Papilionoidea</taxon>
        <taxon>Papilionidae</taxon>
        <taxon>Parnassiinae</taxon>
        <taxon>Parnassini</taxon>
        <taxon>Parnassius</taxon>
        <taxon>Parnassius</taxon>
    </lineage>
</organism>
<dbReference type="GO" id="GO:0045503">
    <property type="term" value="F:dynein light chain binding"/>
    <property type="evidence" value="ECO:0007669"/>
    <property type="project" value="TreeGrafter"/>
</dbReference>
<keyword evidence="7" id="KW-0243">Dynein</keyword>